<name>A0A2X1XPW1_PHODM</name>
<keyword evidence="1" id="KW-1133">Transmembrane helix</keyword>
<organism evidence="2 3">
    <name type="scientific">Photobacterium damselae</name>
    <dbReference type="NCBI Taxonomy" id="38293"/>
    <lineage>
        <taxon>Bacteria</taxon>
        <taxon>Pseudomonadati</taxon>
        <taxon>Pseudomonadota</taxon>
        <taxon>Gammaproteobacteria</taxon>
        <taxon>Vibrionales</taxon>
        <taxon>Vibrionaceae</taxon>
        <taxon>Photobacterium</taxon>
    </lineage>
</organism>
<gene>
    <name evidence="2" type="ORF">NCTC11647_03578</name>
</gene>
<protein>
    <submittedName>
        <fullName evidence="2">Uncharacterized protein</fullName>
    </submittedName>
</protein>
<sequence length="53" mass="6026">MSNRLHCHFECCHLVMKKIVTRIAMILITLLGTIVVPAYIGYQLSECITIFST</sequence>
<dbReference type="AlphaFoldDB" id="A0A2X1XPW1"/>
<dbReference type="Proteomes" id="UP000251647">
    <property type="component" value="Unassembled WGS sequence"/>
</dbReference>
<evidence type="ECO:0000256" key="1">
    <source>
        <dbReference type="SAM" id="Phobius"/>
    </source>
</evidence>
<evidence type="ECO:0000313" key="2">
    <source>
        <dbReference type="EMBL" id="SPY44629.1"/>
    </source>
</evidence>
<proteinExistence type="predicted"/>
<dbReference type="EMBL" id="UATL01000005">
    <property type="protein sequence ID" value="SPY44629.1"/>
    <property type="molecule type" value="Genomic_DNA"/>
</dbReference>
<reference evidence="2 3" key="1">
    <citation type="submission" date="2018-06" db="EMBL/GenBank/DDBJ databases">
        <authorList>
            <consortium name="Pathogen Informatics"/>
            <person name="Doyle S."/>
        </authorList>
    </citation>
    <scope>NUCLEOTIDE SEQUENCE [LARGE SCALE GENOMIC DNA]</scope>
    <source>
        <strain evidence="2 3">NCTC11647</strain>
    </source>
</reference>
<keyword evidence="1" id="KW-0472">Membrane</keyword>
<keyword evidence="1" id="KW-0812">Transmembrane</keyword>
<evidence type="ECO:0000313" key="3">
    <source>
        <dbReference type="Proteomes" id="UP000251647"/>
    </source>
</evidence>
<accession>A0A2X1XPW1</accession>
<feature type="transmembrane region" description="Helical" evidence="1">
    <location>
        <begin position="23"/>
        <end position="42"/>
    </location>
</feature>